<dbReference type="EMBL" id="JAYMYQ010000002">
    <property type="protein sequence ID" value="KAK7350305.1"/>
    <property type="molecule type" value="Genomic_DNA"/>
</dbReference>
<evidence type="ECO:0000256" key="1">
    <source>
        <dbReference type="SAM" id="MobiDB-lite"/>
    </source>
</evidence>
<gene>
    <name evidence="2" type="ORF">VNO77_08760</name>
</gene>
<feature type="region of interest" description="Disordered" evidence="1">
    <location>
        <begin position="33"/>
        <end position="52"/>
    </location>
</feature>
<name>A0AAN9M8P7_CANGL</name>
<organism evidence="2 3">
    <name type="scientific">Canavalia gladiata</name>
    <name type="common">Sword bean</name>
    <name type="synonym">Dolichos gladiatus</name>
    <dbReference type="NCBI Taxonomy" id="3824"/>
    <lineage>
        <taxon>Eukaryota</taxon>
        <taxon>Viridiplantae</taxon>
        <taxon>Streptophyta</taxon>
        <taxon>Embryophyta</taxon>
        <taxon>Tracheophyta</taxon>
        <taxon>Spermatophyta</taxon>
        <taxon>Magnoliopsida</taxon>
        <taxon>eudicotyledons</taxon>
        <taxon>Gunneridae</taxon>
        <taxon>Pentapetalae</taxon>
        <taxon>rosids</taxon>
        <taxon>fabids</taxon>
        <taxon>Fabales</taxon>
        <taxon>Fabaceae</taxon>
        <taxon>Papilionoideae</taxon>
        <taxon>50 kb inversion clade</taxon>
        <taxon>NPAAA clade</taxon>
        <taxon>indigoferoid/millettioid clade</taxon>
        <taxon>Phaseoleae</taxon>
        <taxon>Canavalia</taxon>
    </lineage>
</organism>
<reference evidence="2 3" key="1">
    <citation type="submission" date="2024-01" db="EMBL/GenBank/DDBJ databases">
        <title>The genomes of 5 underutilized Papilionoideae crops provide insights into root nodulation and disease resistanc.</title>
        <authorList>
            <person name="Jiang F."/>
        </authorList>
    </citation>
    <scope>NUCLEOTIDE SEQUENCE [LARGE SCALE GENOMIC DNA]</scope>
    <source>
        <strain evidence="2">LVBAO_FW01</strain>
        <tissue evidence="2">Leaves</tissue>
    </source>
</reference>
<dbReference type="AlphaFoldDB" id="A0AAN9M8P7"/>
<proteinExistence type="predicted"/>
<evidence type="ECO:0000313" key="3">
    <source>
        <dbReference type="Proteomes" id="UP001367508"/>
    </source>
</evidence>
<sequence length="140" mass="15021">MWPVRPFSKGRPSIHEMKLENLHAKGALRVAGTISGESGNGSGSSTLDGGTTRMPSWLGLHPERQQPRLERASALGTIESPLFLFRAILLGGAYDFSSYLLLPSAAISRDTALGGCDTAHLHESPTKLTHHPASLERVIP</sequence>
<dbReference type="Proteomes" id="UP001367508">
    <property type="component" value="Unassembled WGS sequence"/>
</dbReference>
<accession>A0AAN9M8P7</accession>
<evidence type="ECO:0000313" key="2">
    <source>
        <dbReference type="EMBL" id="KAK7350305.1"/>
    </source>
</evidence>
<protein>
    <submittedName>
        <fullName evidence="2">Uncharacterized protein</fullName>
    </submittedName>
</protein>
<keyword evidence="3" id="KW-1185">Reference proteome</keyword>
<comment type="caution">
    <text evidence="2">The sequence shown here is derived from an EMBL/GenBank/DDBJ whole genome shotgun (WGS) entry which is preliminary data.</text>
</comment>